<name>A0A392PL13_9FABA</name>
<keyword evidence="2" id="KW-1185">Reference proteome</keyword>
<dbReference type="Proteomes" id="UP000265520">
    <property type="component" value="Unassembled WGS sequence"/>
</dbReference>
<proteinExistence type="predicted"/>
<accession>A0A392PL13</accession>
<evidence type="ECO:0000313" key="2">
    <source>
        <dbReference type="Proteomes" id="UP000265520"/>
    </source>
</evidence>
<sequence length="152" mass="17316">MAIQIHEGKKFGLGKLILATLYEGMGLACDNLKKPEKQKGFQIAGPFWLLQLWLNATFHKELGLSIGKDYLKTVEERDFEGIRAVHLLSNPLGLPSKVLFMKYMKIFMNIQKFKCDYAPFLERKTGPTGMQRTFPSSILPMKRKSMKSGNCI</sequence>
<dbReference type="AlphaFoldDB" id="A0A392PL13"/>
<dbReference type="EMBL" id="LXQA010080705">
    <property type="protein sequence ID" value="MCI11585.1"/>
    <property type="molecule type" value="Genomic_DNA"/>
</dbReference>
<organism evidence="1 2">
    <name type="scientific">Trifolium medium</name>
    <dbReference type="NCBI Taxonomy" id="97028"/>
    <lineage>
        <taxon>Eukaryota</taxon>
        <taxon>Viridiplantae</taxon>
        <taxon>Streptophyta</taxon>
        <taxon>Embryophyta</taxon>
        <taxon>Tracheophyta</taxon>
        <taxon>Spermatophyta</taxon>
        <taxon>Magnoliopsida</taxon>
        <taxon>eudicotyledons</taxon>
        <taxon>Gunneridae</taxon>
        <taxon>Pentapetalae</taxon>
        <taxon>rosids</taxon>
        <taxon>fabids</taxon>
        <taxon>Fabales</taxon>
        <taxon>Fabaceae</taxon>
        <taxon>Papilionoideae</taxon>
        <taxon>50 kb inversion clade</taxon>
        <taxon>NPAAA clade</taxon>
        <taxon>Hologalegina</taxon>
        <taxon>IRL clade</taxon>
        <taxon>Trifolieae</taxon>
        <taxon>Trifolium</taxon>
    </lineage>
</organism>
<protein>
    <recommendedName>
        <fullName evidence="3">Aminotransferase-like plant mobile domain-containing protein</fullName>
    </recommendedName>
</protein>
<evidence type="ECO:0000313" key="1">
    <source>
        <dbReference type="EMBL" id="MCI11585.1"/>
    </source>
</evidence>
<reference evidence="1 2" key="1">
    <citation type="journal article" date="2018" name="Front. Plant Sci.">
        <title>Red Clover (Trifolium pratense) and Zigzag Clover (T. medium) - A Picture of Genomic Similarities and Differences.</title>
        <authorList>
            <person name="Dluhosova J."/>
            <person name="Istvanek J."/>
            <person name="Nedelnik J."/>
            <person name="Repkova J."/>
        </authorList>
    </citation>
    <scope>NUCLEOTIDE SEQUENCE [LARGE SCALE GENOMIC DNA]</scope>
    <source>
        <strain evidence="2">cv. 10/8</strain>
        <tissue evidence="1">Leaf</tissue>
    </source>
</reference>
<comment type="caution">
    <text evidence="1">The sequence shown here is derived from an EMBL/GenBank/DDBJ whole genome shotgun (WGS) entry which is preliminary data.</text>
</comment>
<evidence type="ECO:0008006" key="3">
    <source>
        <dbReference type="Google" id="ProtNLM"/>
    </source>
</evidence>